<dbReference type="PANTHER" id="PTHR41930">
    <property type="entry name" value="UPF0200 PROTEIN MJ1399"/>
    <property type="match status" value="1"/>
</dbReference>
<protein>
    <recommendedName>
        <fullName evidence="3">Dephospho-CoA kinase</fullName>
    </recommendedName>
</protein>
<dbReference type="EMBL" id="MHSL01000031">
    <property type="protein sequence ID" value="OHA43135.1"/>
    <property type="molecule type" value="Genomic_DNA"/>
</dbReference>
<organism evidence="1 2">
    <name type="scientific">Candidatus Taylorbacteria bacterium RIFCSPLOWO2_12_FULL_44_15c</name>
    <dbReference type="NCBI Taxonomy" id="1802333"/>
    <lineage>
        <taxon>Bacteria</taxon>
        <taxon>Candidatus Tayloriibacteriota</taxon>
    </lineage>
</organism>
<dbReference type="AlphaFoldDB" id="A0A1G2P464"/>
<dbReference type="STRING" id="1802333.A3G03_00220"/>
<dbReference type="SUPFAM" id="SSF52540">
    <property type="entry name" value="P-loop containing nucleoside triphosphate hydrolases"/>
    <property type="match status" value="1"/>
</dbReference>
<evidence type="ECO:0000313" key="1">
    <source>
        <dbReference type="EMBL" id="OHA43135.1"/>
    </source>
</evidence>
<comment type="caution">
    <text evidence="1">The sequence shown here is derived from an EMBL/GenBank/DDBJ whole genome shotgun (WGS) entry which is preliminary data.</text>
</comment>
<reference evidence="1 2" key="1">
    <citation type="journal article" date="2016" name="Nat. Commun.">
        <title>Thousands of microbial genomes shed light on interconnected biogeochemical processes in an aquifer system.</title>
        <authorList>
            <person name="Anantharaman K."/>
            <person name="Brown C.T."/>
            <person name="Hug L.A."/>
            <person name="Sharon I."/>
            <person name="Castelle C.J."/>
            <person name="Probst A.J."/>
            <person name="Thomas B.C."/>
            <person name="Singh A."/>
            <person name="Wilkins M.J."/>
            <person name="Karaoz U."/>
            <person name="Brodie E.L."/>
            <person name="Williams K.H."/>
            <person name="Hubbard S.S."/>
            <person name="Banfield J.F."/>
        </authorList>
    </citation>
    <scope>NUCLEOTIDE SEQUENCE [LARGE SCALE GENOMIC DNA]</scope>
</reference>
<dbReference type="PANTHER" id="PTHR41930:SF1">
    <property type="entry name" value="DEPHOSPHO-COA KINASE"/>
    <property type="match status" value="1"/>
</dbReference>
<evidence type="ECO:0008006" key="3">
    <source>
        <dbReference type="Google" id="ProtNLM"/>
    </source>
</evidence>
<accession>A0A1G2P464</accession>
<dbReference type="Gene3D" id="3.40.50.300">
    <property type="entry name" value="P-loop containing nucleotide triphosphate hydrolases"/>
    <property type="match status" value="1"/>
</dbReference>
<dbReference type="Pfam" id="PF13238">
    <property type="entry name" value="AAA_18"/>
    <property type="match status" value="1"/>
</dbReference>
<evidence type="ECO:0000313" key="2">
    <source>
        <dbReference type="Proteomes" id="UP000176355"/>
    </source>
</evidence>
<sequence>MAKTILGLVGPIASGKDTVKKYLEKKYSALGCRFSSILRDVLERINLPNSRENMQGLSTILRQRFGEDILAKAIAADTIKLKSNIVVVDGVRRMADIRFLKKVQGFVLVAVNANPEIRFERLVKRGENAGDAKKTYNQFLKDHQYETELAVPVLMKKAKYKLNNNGPLTDLHKQIDKLIAQF</sequence>
<dbReference type="Proteomes" id="UP000176355">
    <property type="component" value="Unassembled WGS sequence"/>
</dbReference>
<gene>
    <name evidence="1" type="ORF">A3G03_00220</name>
</gene>
<proteinExistence type="predicted"/>
<dbReference type="InterPro" id="IPR027417">
    <property type="entry name" value="P-loop_NTPase"/>
</dbReference>
<name>A0A1G2P464_9BACT</name>